<evidence type="ECO:0000256" key="1">
    <source>
        <dbReference type="ARBA" id="ARBA00003618"/>
    </source>
</evidence>
<keyword evidence="6" id="KW-0067">ATP-binding</keyword>
<keyword evidence="13" id="KW-1185">Reference proteome</keyword>
<dbReference type="InterPro" id="IPR025662">
    <property type="entry name" value="Sigma_54_int_dom_ATP-bd_1"/>
</dbReference>
<dbReference type="PROSITE" id="PS00675">
    <property type="entry name" value="SIGMA54_INTERACT_1"/>
    <property type="match status" value="1"/>
</dbReference>
<dbReference type="RefSeq" id="WP_115268330.1">
    <property type="nucleotide sequence ID" value="NZ_UGGU01000003.1"/>
</dbReference>
<sequence>MLRELKIENLAIIDELDLEFEDGFIVLTGETGAGKSIILSGINLLIGEKATIDMIRTGEKNLSAQGVFEINDEQREELLHKFEIDAEDNEVIVRRTLDINGRGKVFVNGIRVSLATLKEIMGTLVDIVGQHSHQMLLNKSNHIKLLDKFLEEEGKELLKNSSRLYNRFKEIDNKIENIEKNRREAIEKKEFYEFQLAEIEKINPKKNEDTFLEDEYRKLFNAGKIKEKLENSSLYLRDGELNALHFIYNSRKNIENLCKYGEEFNELLEKLEKVYYELEDCIDIMDTLNEDIDIDDRRLQEVVERLDIINKMKLKYGATIEEILEFKESIAHKINLLEEDSFEVQKLQKERVEIEEEYWKNAHQLRRLRKEKAIQIERNLKDELKFLKMGDAQIHVMVDDSKVMGVNGSDVVEILISTNVGQDMKPLWKIASGGEVSRIMLALKVIFSRVDNVPILIFDEIDTGVGGETVRKIADKLREIGEHAQVVSITHSPAIAAKAHQQFYIKKHTIDKKTVTTVTKLDKRGRVKEIARMLAGENISEAVLKHAEELLKESR</sequence>
<keyword evidence="5 9" id="KW-0227">DNA damage</keyword>
<dbReference type="GO" id="GO:0043590">
    <property type="term" value="C:bacterial nucleoid"/>
    <property type="evidence" value="ECO:0007669"/>
    <property type="project" value="TreeGrafter"/>
</dbReference>
<evidence type="ECO:0000256" key="8">
    <source>
        <dbReference type="ARBA" id="ARBA00033408"/>
    </source>
</evidence>
<dbReference type="Pfam" id="PF02463">
    <property type="entry name" value="SMC_N"/>
    <property type="match status" value="1"/>
</dbReference>
<keyword evidence="10" id="KW-0175">Coiled coil</keyword>
<dbReference type="GO" id="GO:0006310">
    <property type="term" value="P:DNA recombination"/>
    <property type="evidence" value="ECO:0007669"/>
    <property type="project" value="InterPro"/>
</dbReference>
<evidence type="ECO:0000256" key="5">
    <source>
        <dbReference type="ARBA" id="ARBA00022763"/>
    </source>
</evidence>
<evidence type="ECO:0000256" key="10">
    <source>
        <dbReference type="SAM" id="Coils"/>
    </source>
</evidence>
<dbReference type="GO" id="GO:0006281">
    <property type="term" value="P:DNA repair"/>
    <property type="evidence" value="ECO:0007669"/>
    <property type="project" value="UniProtKB-KW"/>
</dbReference>
<dbReference type="PANTHER" id="PTHR11059:SF0">
    <property type="entry name" value="DNA REPAIR PROTEIN RECN"/>
    <property type="match status" value="1"/>
</dbReference>
<feature type="domain" description="AAA+ ATPase" evidence="11">
    <location>
        <begin position="21"/>
        <end position="509"/>
    </location>
</feature>
<proteinExistence type="inferred from homology"/>
<dbReference type="NCBIfam" id="TIGR00634">
    <property type="entry name" value="recN"/>
    <property type="match status" value="1"/>
</dbReference>
<dbReference type="InterPro" id="IPR003395">
    <property type="entry name" value="RecF/RecN/SMC_N"/>
</dbReference>
<evidence type="ECO:0000313" key="13">
    <source>
        <dbReference type="Proteomes" id="UP000255328"/>
    </source>
</evidence>
<evidence type="ECO:0000256" key="6">
    <source>
        <dbReference type="ARBA" id="ARBA00022840"/>
    </source>
</evidence>
<evidence type="ECO:0000313" key="12">
    <source>
        <dbReference type="EMBL" id="STO30686.1"/>
    </source>
</evidence>
<dbReference type="AlphaFoldDB" id="A0A377GUR4"/>
<dbReference type="PIRSF" id="PIRSF003128">
    <property type="entry name" value="RecN"/>
    <property type="match status" value="1"/>
</dbReference>
<dbReference type="InterPro" id="IPR003593">
    <property type="entry name" value="AAA+_ATPase"/>
</dbReference>
<evidence type="ECO:0000259" key="11">
    <source>
        <dbReference type="SMART" id="SM00382"/>
    </source>
</evidence>
<dbReference type="GO" id="GO:0009432">
    <property type="term" value="P:SOS response"/>
    <property type="evidence" value="ECO:0007669"/>
    <property type="project" value="TreeGrafter"/>
</dbReference>
<name>A0A377GUR4_9FUSO</name>
<dbReference type="SUPFAM" id="SSF52540">
    <property type="entry name" value="P-loop containing nucleoside triphosphate hydrolases"/>
    <property type="match status" value="1"/>
</dbReference>
<dbReference type="Gene3D" id="3.40.50.300">
    <property type="entry name" value="P-loop containing nucleotide triphosphate hydrolases"/>
    <property type="match status" value="2"/>
</dbReference>
<dbReference type="InterPro" id="IPR027417">
    <property type="entry name" value="P-loop_NTPase"/>
</dbReference>
<evidence type="ECO:0000256" key="4">
    <source>
        <dbReference type="ARBA" id="ARBA00022741"/>
    </source>
</evidence>
<organism evidence="12 13">
    <name type="scientific">Fusobacterium necrogenes</name>
    <dbReference type="NCBI Taxonomy" id="858"/>
    <lineage>
        <taxon>Bacteria</taxon>
        <taxon>Fusobacteriati</taxon>
        <taxon>Fusobacteriota</taxon>
        <taxon>Fusobacteriia</taxon>
        <taxon>Fusobacteriales</taxon>
        <taxon>Fusobacteriaceae</taxon>
        <taxon>Fusobacterium</taxon>
    </lineage>
</organism>
<keyword evidence="4" id="KW-0547">Nucleotide-binding</keyword>
<evidence type="ECO:0000256" key="3">
    <source>
        <dbReference type="ARBA" id="ARBA00021315"/>
    </source>
</evidence>
<evidence type="ECO:0000256" key="9">
    <source>
        <dbReference type="PIRNR" id="PIRNR003128"/>
    </source>
</evidence>
<comment type="similarity">
    <text evidence="2 9">Belongs to the RecN family.</text>
</comment>
<evidence type="ECO:0000256" key="2">
    <source>
        <dbReference type="ARBA" id="ARBA00009441"/>
    </source>
</evidence>
<gene>
    <name evidence="12" type="primary">recN</name>
    <name evidence="12" type="ORF">NCTC10723_00111</name>
</gene>
<reference evidence="12 13" key="1">
    <citation type="submission" date="2018-06" db="EMBL/GenBank/DDBJ databases">
        <authorList>
            <consortium name="Pathogen Informatics"/>
            <person name="Doyle S."/>
        </authorList>
    </citation>
    <scope>NUCLEOTIDE SEQUENCE [LARGE SCALE GENOMIC DNA]</scope>
    <source>
        <strain evidence="12 13">NCTC10723</strain>
    </source>
</reference>
<dbReference type="CDD" id="cd03241">
    <property type="entry name" value="ABC_RecN"/>
    <property type="match status" value="2"/>
</dbReference>
<evidence type="ECO:0000256" key="7">
    <source>
        <dbReference type="ARBA" id="ARBA00023204"/>
    </source>
</evidence>
<dbReference type="InterPro" id="IPR004604">
    <property type="entry name" value="DNA_recomb/repair_RecN"/>
</dbReference>
<dbReference type="OrthoDB" id="9806954at2"/>
<dbReference type="GO" id="GO:0005524">
    <property type="term" value="F:ATP binding"/>
    <property type="evidence" value="ECO:0007669"/>
    <property type="project" value="UniProtKB-KW"/>
</dbReference>
<dbReference type="EMBL" id="UGGU01000003">
    <property type="protein sequence ID" value="STO30686.1"/>
    <property type="molecule type" value="Genomic_DNA"/>
</dbReference>
<keyword evidence="7 9" id="KW-0234">DNA repair</keyword>
<accession>A0A377GUR4</accession>
<feature type="coiled-coil region" evidence="10">
    <location>
        <begin position="161"/>
        <end position="195"/>
    </location>
</feature>
<dbReference type="FunFam" id="3.40.50.300:FF:000356">
    <property type="entry name" value="DNA repair protein RecN"/>
    <property type="match status" value="1"/>
</dbReference>
<dbReference type="PANTHER" id="PTHR11059">
    <property type="entry name" value="DNA REPAIR PROTEIN RECN"/>
    <property type="match status" value="1"/>
</dbReference>
<dbReference type="FunFam" id="3.40.50.300:FF:000319">
    <property type="entry name" value="DNA repair protein RecN"/>
    <property type="match status" value="1"/>
</dbReference>
<protein>
    <recommendedName>
        <fullName evidence="3 9">DNA repair protein RecN</fullName>
    </recommendedName>
    <alternativeName>
        <fullName evidence="8 9">Recombination protein N</fullName>
    </alternativeName>
</protein>
<comment type="function">
    <text evidence="1 9">May be involved in recombinational repair of damaged DNA.</text>
</comment>
<dbReference type="SMART" id="SM00382">
    <property type="entry name" value="AAA"/>
    <property type="match status" value="1"/>
</dbReference>
<dbReference type="Proteomes" id="UP000255328">
    <property type="component" value="Unassembled WGS sequence"/>
</dbReference>